<protein>
    <recommendedName>
        <fullName evidence="6">WAT1-related protein</fullName>
    </recommendedName>
</protein>
<feature type="transmembrane region" description="Helical" evidence="6">
    <location>
        <begin position="45"/>
        <end position="66"/>
    </location>
</feature>
<feature type="transmembrane region" description="Helical" evidence="6">
    <location>
        <begin position="111"/>
        <end position="131"/>
    </location>
</feature>
<organism evidence="8 9">
    <name type="scientific">Carnegiea gigantea</name>
    <dbReference type="NCBI Taxonomy" id="171969"/>
    <lineage>
        <taxon>Eukaryota</taxon>
        <taxon>Viridiplantae</taxon>
        <taxon>Streptophyta</taxon>
        <taxon>Embryophyta</taxon>
        <taxon>Tracheophyta</taxon>
        <taxon>Spermatophyta</taxon>
        <taxon>Magnoliopsida</taxon>
        <taxon>eudicotyledons</taxon>
        <taxon>Gunneridae</taxon>
        <taxon>Pentapetalae</taxon>
        <taxon>Caryophyllales</taxon>
        <taxon>Cactineae</taxon>
        <taxon>Cactaceae</taxon>
        <taxon>Cactoideae</taxon>
        <taxon>Echinocereeae</taxon>
        <taxon>Carnegiea</taxon>
    </lineage>
</organism>
<dbReference type="EMBL" id="JAKOGI010000412">
    <property type="protein sequence ID" value="KAJ8435460.1"/>
    <property type="molecule type" value="Genomic_DNA"/>
</dbReference>
<dbReference type="InterPro" id="IPR030184">
    <property type="entry name" value="WAT1-related"/>
</dbReference>
<feature type="transmembrane region" description="Helical" evidence="6">
    <location>
        <begin position="167"/>
        <end position="187"/>
    </location>
</feature>
<evidence type="ECO:0000256" key="4">
    <source>
        <dbReference type="ARBA" id="ARBA00022989"/>
    </source>
</evidence>
<dbReference type="AlphaFoldDB" id="A0A9Q1K2W1"/>
<dbReference type="Pfam" id="PF00892">
    <property type="entry name" value="EamA"/>
    <property type="match status" value="2"/>
</dbReference>
<feature type="transmembrane region" description="Helical" evidence="6">
    <location>
        <begin position="231"/>
        <end position="251"/>
    </location>
</feature>
<keyword evidence="4 6" id="KW-1133">Transmembrane helix</keyword>
<dbReference type="GO" id="GO:0016020">
    <property type="term" value="C:membrane"/>
    <property type="evidence" value="ECO:0007669"/>
    <property type="project" value="UniProtKB-SubCell"/>
</dbReference>
<feature type="transmembrane region" description="Helical" evidence="6">
    <location>
        <begin position="263"/>
        <end position="283"/>
    </location>
</feature>
<feature type="transmembrane region" description="Helical" evidence="6">
    <location>
        <begin position="16"/>
        <end position="33"/>
    </location>
</feature>
<feature type="transmembrane region" description="Helical" evidence="6">
    <location>
        <begin position="78"/>
        <end position="99"/>
    </location>
</feature>
<keyword evidence="3 6" id="KW-0812">Transmembrane</keyword>
<evidence type="ECO:0000256" key="1">
    <source>
        <dbReference type="ARBA" id="ARBA00004141"/>
    </source>
</evidence>
<comment type="caution">
    <text evidence="8">The sequence shown here is derived from an EMBL/GenBank/DDBJ whole genome shotgun (WGS) entry which is preliminary data.</text>
</comment>
<comment type="similarity">
    <text evidence="2 6">Belongs to the drug/metabolite transporter (DMT) superfamily. Plant drug/metabolite exporter (P-DME) (TC 2.A.7.4) family.</text>
</comment>
<dbReference type="OrthoDB" id="1728340at2759"/>
<keyword evidence="9" id="KW-1185">Reference proteome</keyword>
<dbReference type="Proteomes" id="UP001153076">
    <property type="component" value="Unassembled WGS sequence"/>
</dbReference>
<evidence type="ECO:0000256" key="6">
    <source>
        <dbReference type="RuleBase" id="RU363077"/>
    </source>
</evidence>
<dbReference type="GO" id="GO:0022857">
    <property type="term" value="F:transmembrane transporter activity"/>
    <property type="evidence" value="ECO:0007669"/>
    <property type="project" value="InterPro"/>
</dbReference>
<evidence type="ECO:0000259" key="7">
    <source>
        <dbReference type="Pfam" id="PF00892"/>
    </source>
</evidence>
<evidence type="ECO:0000313" key="8">
    <source>
        <dbReference type="EMBL" id="KAJ8435460.1"/>
    </source>
</evidence>
<evidence type="ECO:0000256" key="3">
    <source>
        <dbReference type="ARBA" id="ARBA00022692"/>
    </source>
</evidence>
<proteinExistence type="inferred from homology"/>
<comment type="subcellular location">
    <subcellularLocation>
        <location evidence="1 6">Membrane</location>
        <topology evidence="1 6">Multi-pass membrane protein</topology>
    </subcellularLocation>
</comment>
<feature type="transmembrane region" description="Helical" evidence="6">
    <location>
        <begin position="289"/>
        <end position="307"/>
    </location>
</feature>
<gene>
    <name evidence="8" type="ORF">Cgig2_012581</name>
</gene>
<evidence type="ECO:0000256" key="2">
    <source>
        <dbReference type="ARBA" id="ARBA00007635"/>
    </source>
</evidence>
<dbReference type="PANTHER" id="PTHR31218">
    <property type="entry name" value="WAT1-RELATED PROTEIN"/>
    <property type="match status" value="1"/>
</dbReference>
<feature type="transmembrane region" description="Helical" evidence="6">
    <location>
        <begin position="199"/>
        <end position="219"/>
    </location>
</feature>
<accession>A0A9Q1K2W1</accession>
<name>A0A9Q1K2W1_9CARY</name>
<reference evidence="8" key="1">
    <citation type="submission" date="2022-04" db="EMBL/GenBank/DDBJ databases">
        <title>Carnegiea gigantea Genome sequencing and assembly v2.</title>
        <authorList>
            <person name="Copetti D."/>
            <person name="Sanderson M.J."/>
            <person name="Burquez A."/>
            <person name="Wojciechowski M.F."/>
        </authorList>
    </citation>
    <scope>NUCLEOTIDE SEQUENCE</scope>
    <source>
        <strain evidence="8">SGP5-SGP5p</strain>
        <tissue evidence="8">Aerial part</tissue>
    </source>
</reference>
<dbReference type="InterPro" id="IPR000620">
    <property type="entry name" value="EamA_dom"/>
</dbReference>
<evidence type="ECO:0000313" key="9">
    <source>
        <dbReference type="Proteomes" id="UP001153076"/>
    </source>
</evidence>
<sequence>MEGKGMENSLVGKSKPYVAMICLQFGYAGMNIVTKVSLNGGMSHYALVTYRNAIATAVIAPFALLLERKVRPTMTFPIFMQILVLGLLGPVIDQNFYYAGMEKVDIKKLRCQAKVVGTLITVAGAMLMTSYKGHVINLFWSGHIRPAHASSIAATTTASDAAVDEGWVQGSVLLFFATLAWAAFFILQSITMRKYPAQLSLMCLVCFLGTLQSGGVTFVMEHRPSVWTIGWDMNLFATVYAGIISSGVAYYAQGLVMEKKGPVFVTAFGPVMMIIVAFMSSFILAEKFYIGGTLGALLIVMGANSVLCGNYKQKEEQELVLESVKSVNSTCNQMATIVEDTELEDIESQKIETIRVLPI</sequence>
<evidence type="ECO:0000256" key="5">
    <source>
        <dbReference type="ARBA" id="ARBA00023136"/>
    </source>
</evidence>
<feature type="domain" description="EamA" evidence="7">
    <location>
        <begin position="17"/>
        <end position="107"/>
    </location>
</feature>
<keyword evidence="5 6" id="KW-0472">Membrane</keyword>
<feature type="domain" description="EamA" evidence="7">
    <location>
        <begin position="170"/>
        <end position="303"/>
    </location>
</feature>